<feature type="region of interest" description="Disordered" evidence="1">
    <location>
        <begin position="105"/>
        <end position="129"/>
    </location>
</feature>
<feature type="compositionally biased region" description="Polar residues" evidence="1">
    <location>
        <begin position="112"/>
        <end position="129"/>
    </location>
</feature>
<sequence>MEKEKNEEYLQDIALLFQQLASSPDGNQQFLSPEYHEIIKNLIDTIAVTITKRKDEKTKPLDKPSSSKGMGLSSSSSSILQRLKHVKKSLQKMIKHSLFPEEKDYFRDESTSKQSATTTPLPMIPSMTSHPSIVSSGQIGIYRPSSSTVYSPDSRVSDTPSIISSCVPSTIPILATSASQFDGNPSRTGTITSFMKPNSPLETTDGSIRTKSTSSSTSSSTDSKYLFTHTICTPVASVTSKLARNPSSNLSSNPSKTKKYQLKQSITTACEPRSISFKRVPDDRLGDRLADRLDGRLADRLDGRLEKISEEQEQGNHKQKGSVITPFTSSDNNNLLSTGAGAGSEMVEQKSSSLTLLSSTQSSTEQPILHALHPRQYIDDSVVRSRSLGALGTSHRNASIFSSCHTPSVNNNRCVDLVAVDSEEDICCGSERPFETTNAEDEDAHEHEEEDEEHEHEHSKQEEEAEENRGNHDYQTVSFQTQNPILESEKEEEEDQEHEHEGDGKGEEEMFEKELLLPRDSRSSRLFLQHQPSTSASTSSSVPIVDRDSKDYFFFNRLQSTRGAMGGSSVVSGATEQLFFSAGGSSKSPKSYHSSYPQMFSELGTTGVGTGSVGTGSVGTTGSGSIFASSPRHLVSRAPSRVVTPFDMVLDEKDDEKDEKDMEKHRSSITTTEQLTAEQLTAVAAGITFGASSNTHSSIPSTTCSSASSRRGHERILLSRDSTMNNRSASPPVRRDNSPSIPFSRSEGEDIIR</sequence>
<feature type="compositionally biased region" description="Low complexity" evidence="1">
    <location>
        <begin position="210"/>
        <end position="222"/>
    </location>
</feature>
<feature type="compositionally biased region" description="Low complexity" evidence="1">
    <location>
        <begin position="66"/>
        <end position="75"/>
    </location>
</feature>
<feature type="region of interest" description="Disordered" evidence="1">
    <location>
        <begin position="431"/>
        <end position="474"/>
    </location>
</feature>
<feature type="region of interest" description="Disordered" evidence="1">
    <location>
        <begin position="178"/>
        <end position="222"/>
    </location>
</feature>
<reference evidence="2" key="1">
    <citation type="submission" date="2022-03" db="EMBL/GenBank/DDBJ databases">
        <title>Draft genome sequence of Aduncisulcus paluster, a free-living microaerophilic Fornicata.</title>
        <authorList>
            <person name="Yuyama I."/>
            <person name="Kume K."/>
            <person name="Tamura T."/>
            <person name="Inagaki Y."/>
            <person name="Hashimoto T."/>
        </authorList>
    </citation>
    <scope>NUCLEOTIDE SEQUENCE</scope>
    <source>
        <strain evidence="2">NY0171</strain>
    </source>
</reference>
<feature type="region of interest" description="Disordered" evidence="1">
    <location>
        <begin position="691"/>
        <end position="753"/>
    </location>
</feature>
<dbReference type="EMBL" id="BQXS01011033">
    <property type="protein sequence ID" value="GKT35640.1"/>
    <property type="molecule type" value="Genomic_DNA"/>
</dbReference>
<feature type="compositionally biased region" description="Low complexity" evidence="1">
    <location>
        <begin position="245"/>
        <end position="255"/>
    </location>
</feature>
<comment type="caution">
    <text evidence="2">The sequence shown here is derived from an EMBL/GenBank/DDBJ whole genome shotgun (WGS) entry which is preliminary data.</text>
</comment>
<protein>
    <submittedName>
        <fullName evidence="2">Uncharacterized protein</fullName>
    </submittedName>
</protein>
<organism evidence="2 3">
    <name type="scientific">Aduncisulcus paluster</name>
    <dbReference type="NCBI Taxonomy" id="2918883"/>
    <lineage>
        <taxon>Eukaryota</taxon>
        <taxon>Metamonada</taxon>
        <taxon>Carpediemonas-like organisms</taxon>
        <taxon>Aduncisulcus</taxon>
    </lineage>
</organism>
<feature type="compositionally biased region" description="Low complexity" evidence="1">
    <location>
        <begin position="695"/>
        <end position="709"/>
    </location>
</feature>
<feature type="compositionally biased region" description="Acidic residues" evidence="1">
    <location>
        <begin position="438"/>
        <end position="454"/>
    </location>
</feature>
<dbReference type="Proteomes" id="UP001057375">
    <property type="component" value="Unassembled WGS sequence"/>
</dbReference>
<accession>A0ABQ5KT44</accession>
<feature type="compositionally biased region" description="Basic and acidic residues" evidence="1">
    <location>
        <begin position="497"/>
        <end position="523"/>
    </location>
</feature>
<feature type="compositionally biased region" description="Polar residues" evidence="1">
    <location>
        <begin position="178"/>
        <end position="209"/>
    </location>
</feature>
<feature type="compositionally biased region" description="Polar residues" evidence="1">
    <location>
        <begin position="720"/>
        <end position="729"/>
    </location>
</feature>
<feature type="compositionally biased region" description="Polar residues" evidence="1">
    <location>
        <begin position="325"/>
        <end position="337"/>
    </location>
</feature>
<name>A0ABQ5KT44_9EUKA</name>
<feature type="region of interest" description="Disordered" evidence="1">
    <location>
        <begin position="54"/>
        <end position="75"/>
    </location>
</feature>
<gene>
    <name evidence="2" type="ORF">ADUPG1_008757</name>
</gene>
<keyword evidence="3" id="KW-1185">Reference proteome</keyword>
<feature type="compositionally biased region" description="Basic and acidic residues" evidence="1">
    <location>
        <begin position="455"/>
        <end position="472"/>
    </location>
</feature>
<evidence type="ECO:0000313" key="3">
    <source>
        <dbReference type="Proteomes" id="UP001057375"/>
    </source>
</evidence>
<feature type="compositionally biased region" description="Low complexity" evidence="1">
    <location>
        <begin position="524"/>
        <end position="541"/>
    </location>
</feature>
<feature type="region of interest" description="Disordered" evidence="1">
    <location>
        <begin position="243"/>
        <end position="265"/>
    </location>
</feature>
<feature type="region of interest" description="Disordered" evidence="1">
    <location>
        <begin position="309"/>
        <end position="343"/>
    </location>
</feature>
<evidence type="ECO:0000313" key="2">
    <source>
        <dbReference type="EMBL" id="GKT35640.1"/>
    </source>
</evidence>
<proteinExistence type="predicted"/>
<feature type="region of interest" description="Disordered" evidence="1">
    <location>
        <begin position="487"/>
        <end position="543"/>
    </location>
</feature>
<evidence type="ECO:0000256" key="1">
    <source>
        <dbReference type="SAM" id="MobiDB-lite"/>
    </source>
</evidence>